<name>A0A437PMK3_9BACT</name>
<keyword evidence="1" id="KW-0472">Membrane</keyword>
<gene>
    <name evidence="2" type="ORF">EOJ36_10500</name>
</gene>
<keyword evidence="1" id="KW-0812">Transmembrane</keyword>
<feature type="transmembrane region" description="Helical" evidence="1">
    <location>
        <begin position="6"/>
        <end position="22"/>
    </location>
</feature>
<protein>
    <submittedName>
        <fullName evidence="2">DUF1684 domain-containing protein</fullName>
    </submittedName>
</protein>
<dbReference type="AlphaFoldDB" id="A0A437PMK3"/>
<sequence length="206" mass="23510">MKSKSWLFILIPILVIIIYVSLPSNEKTKASSIAIDSSKWVQWKNDKNETLKTGEESPIEDKKNFTGLTYYPYNPFLALEMQMLKSEKSKLIKIKMNDGTEEDLILFGQLKGKFENSEISLTVFQHENGDLFIPFKDKTAPTETYGGGRYLDIPISSLHDSGILIDFNFAYNPFCAYNPNYACPVPPKENQLQVRIDAGEKFIPHE</sequence>
<comment type="caution">
    <text evidence="2">The sequence shown here is derived from an EMBL/GenBank/DDBJ whole genome shotgun (WGS) entry which is preliminary data.</text>
</comment>
<evidence type="ECO:0000313" key="2">
    <source>
        <dbReference type="EMBL" id="RVU23500.1"/>
    </source>
</evidence>
<proteinExistence type="predicted"/>
<accession>A0A437PMK3</accession>
<keyword evidence="3" id="KW-1185">Reference proteome</keyword>
<dbReference type="PANTHER" id="PTHR41913">
    <property type="entry name" value="DUF1684 DOMAIN-CONTAINING PROTEIN"/>
    <property type="match status" value="1"/>
</dbReference>
<evidence type="ECO:0000256" key="1">
    <source>
        <dbReference type="SAM" id="Phobius"/>
    </source>
</evidence>
<organism evidence="2 3">
    <name type="scientific">Sandaracinomonas limnophila</name>
    <dbReference type="NCBI Taxonomy" id="1862386"/>
    <lineage>
        <taxon>Bacteria</taxon>
        <taxon>Pseudomonadati</taxon>
        <taxon>Bacteroidota</taxon>
        <taxon>Cytophagia</taxon>
        <taxon>Cytophagales</taxon>
        <taxon>Flectobacillaceae</taxon>
        <taxon>Sandaracinomonas</taxon>
    </lineage>
</organism>
<evidence type="ECO:0000313" key="3">
    <source>
        <dbReference type="Proteomes" id="UP000282832"/>
    </source>
</evidence>
<keyword evidence="1" id="KW-1133">Transmembrane helix</keyword>
<dbReference type="Pfam" id="PF07920">
    <property type="entry name" value="DUF1684"/>
    <property type="match status" value="1"/>
</dbReference>
<dbReference type="EMBL" id="SACY01000005">
    <property type="protein sequence ID" value="RVU23500.1"/>
    <property type="molecule type" value="Genomic_DNA"/>
</dbReference>
<dbReference type="PANTHER" id="PTHR41913:SF1">
    <property type="entry name" value="DUF1684 DOMAIN-CONTAINING PROTEIN"/>
    <property type="match status" value="1"/>
</dbReference>
<dbReference type="RefSeq" id="WP_127805123.1">
    <property type="nucleotide sequence ID" value="NZ_SACY01000005.1"/>
</dbReference>
<dbReference type="OrthoDB" id="5493262at2"/>
<dbReference type="Proteomes" id="UP000282832">
    <property type="component" value="Unassembled WGS sequence"/>
</dbReference>
<dbReference type="InterPro" id="IPR012467">
    <property type="entry name" value="DUF1684"/>
</dbReference>
<reference evidence="2 3" key="1">
    <citation type="submission" date="2019-01" db="EMBL/GenBank/DDBJ databases">
        <authorList>
            <person name="Chen W.-M."/>
        </authorList>
    </citation>
    <scope>NUCLEOTIDE SEQUENCE [LARGE SCALE GENOMIC DNA]</scope>
    <source>
        <strain evidence="2 3">FSY-15</strain>
    </source>
</reference>